<protein>
    <submittedName>
        <fullName evidence="1">Uncharacterized protein</fullName>
    </submittedName>
</protein>
<evidence type="ECO:0000313" key="2">
    <source>
        <dbReference type="Proteomes" id="UP000053237"/>
    </source>
</evidence>
<name>A0A024FVM7_9STRA</name>
<organism evidence="1 2">
    <name type="scientific">Albugo candida</name>
    <dbReference type="NCBI Taxonomy" id="65357"/>
    <lineage>
        <taxon>Eukaryota</taxon>
        <taxon>Sar</taxon>
        <taxon>Stramenopiles</taxon>
        <taxon>Oomycota</taxon>
        <taxon>Peronosporomycetes</taxon>
        <taxon>Albuginales</taxon>
        <taxon>Albuginaceae</taxon>
        <taxon>Albugo</taxon>
    </lineage>
</organism>
<dbReference type="EMBL" id="CAIX01000581">
    <property type="protein sequence ID" value="CCI11180.1"/>
    <property type="molecule type" value="Genomic_DNA"/>
</dbReference>
<gene>
    <name evidence="1" type="ORF">BN9_125060</name>
</gene>
<dbReference type="InParanoid" id="A0A024FVM7"/>
<dbReference type="AlphaFoldDB" id="A0A024FVM7"/>
<dbReference type="Proteomes" id="UP000053237">
    <property type="component" value="Unassembled WGS sequence"/>
</dbReference>
<proteinExistence type="predicted"/>
<sequence>MHNASALLTRIKNAIVQNINPETVMLLQADQQSTCDRVVNSDFFNANAYTEPGNMKTIMCKFFNATAADPTEFRPGVTLVISNMSLCTDDDSKTDESCPQNGCCGYGQCTADTEQKNQVCHFDRDHLLDIEFSVHNPEDSDVQSVAMVTPGYGHQ</sequence>
<reference evidence="1 2" key="1">
    <citation type="submission" date="2012-05" db="EMBL/GenBank/DDBJ databases">
        <title>Recombination and specialization in a pathogen metapopulation.</title>
        <authorList>
            <person name="Gardiner A."/>
            <person name="Kemen E."/>
            <person name="Schultz-Larsen T."/>
            <person name="MacLean D."/>
            <person name="Van Oosterhout C."/>
            <person name="Jones J.D.G."/>
        </authorList>
    </citation>
    <scope>NUCLEOTIDE SEQUENCE [LARGE SCALE GENOMIC DNA]</scope>
    <source>
        <strain evidence="1 2">Ac Nc2</strain>
    </source>
</reference>
<keyword evidence="2" id="KW-1185">Reference proteome</keyword>
<accession>A0A024FVM7</accession>
<evidence type="ECO:0000313" key="1">
    <source>
        <dbReference type="EMBL" id="CCI11180.1"/>
    </source>
</evidence>
<comment type="caution">
    <text evidence="1">The sequence shown here is derived from an EMBL/GenBank/DDBJ whole genome shotgun (WGS) entry which is preliminary data.</text>
</comment>